<reference evidence="1 2" key="1">
    <citation type="journal article" date="2007" name="Int. J. Syst. Evol. Microbiol.">
        <title>Marixanthomonas ophiurae gen. nov., sp. nov., a marine bacterium of the family Flavobacteriaceae isolated from a deep-sea brittle star.</title>
        <authorList>
            <person name="Romanenko L.A."/>
            <person name="Uchino M."/>
            <person name="Frolova G.M."/>
            <person name="Mikhailov V.V."/>
        </authorList>
    </citation>
    <scope>NUCLEOTIDE SEQUENCE [LARGE SCALE GENOMIC DNA]</scope>
    <source>
        <strain evidence="1 2">KMM 3046</strain>
    </source>
</reference>
<dbReference type="AlphaFoldDB" id="A0A3E1Q6S2"/>
<name>A0A3E1Q6S2_9FLAO</name>
<accession>A0A3E1Q6S2</accession>
<dbReference type="Proteomes" id="UP000261082">
    <property type="component" value="Unassembled WGS sequence"/>
</dbReference>
<evidence type="ECO:0000313" key="2">
    <source>
        <dbReference type="Proteomes" id="UP000261082"/>
    </source>
</evidence>
<dbReference type="OrthoDB" id="1149279at2"/>
<gene>
    <name evidence="1" type="ORF">DZ858_11290</name>
</gene>
<dbReference type="EMBL" id="QVID01000002">
    <property type="protein sequence ID" value="RFN57822.1"/>
    <property type="molecule type" value="Genomic_DNA"/>
</dbReference>
<dbReference type="RefSeq" id="WP_117159771.1">
    <property type="nucleotide sequence ID" value="NZ_QVID01000002.1"/>
</dbReference>
<proteinExistence type="predicted"/>
<sequence length="81" mass="9083">MSENPEETIRIYTGPTMLAQALRSRLNDINIEPITKDDHQSGIVSGFATGVPGQVRLFIRKDELPKAQSVIDLFLKDVEEE</sequence>
<evidence type="ECO:0000313" key="1">
    <source>
        <dbReference type="EMBL" id="RFN57822.1"/>
    </source>
</evidence>
<comment type="caution">
    <text evidence="1">The sequence shown here is derived from an EMBL/GenBank/DDBJ whole genome shotgun (WGS) entry which is preliminary data.</text>
</comment>
<protein>
    <submittedName>
        <fullName evidence="1">DUF2007 domain-containing protein</fullName>
    </submittedName>
</protein>
<organism evidence="1 2">
    <name type="scientific">Marixanthomonas ophiurae</name>
    <dbReference type="NCBI Taxonomy" id="387659"/>
    <lineage>
        <taxon>Bacteria</taxon>
        <taxon>Pseudomonadati</taxon>
        <taxon>Bacteroidota</taxon>
        <taxon>Flavobacteriia</taxon>
        <taxon>Flavobacteriales</taxon>
        <taxon>Flavobacteriaceae</taxon>
        <taxon>Marixanthomonas</taxon>
    </lineage>
</organism>
<keyword evidence="2" id="KW-1185">Reference proteome</keyword>